<organism evidence="1 2">
    <name type="scientific">Dendrobium catenatum</name>
    <dbReference type="NCBI Taxonomy" id="906689"/>
    <lineage>
        <taxon>Eukaryota</taxon>
        <taxon>Viridiplantae</taxon>
        <taxon>Streptophyta</taxon>
        <taxon>Embryophyta</taxon>
        <taxon>Tracheophyta</taxon>
        <taxon>Spermatophyta</taxon>
        <taxon>Magnoliopsida</taxon>
        <taxon>Liliopsida</taxon>
        <taxon>Asparagales</taxon>
        <taxon>Orchidaceae</taxon>
        <taxon>Epidendroideae</taxon>
        <taxon>Malaxideae</taxon>
        <taxon>Dendrobiinae</taxon>
        <taxon>Dendrobium</taxon>
    </lineage>
</organism>
<protein>
    <submittedName>
        <fullName evidence="1">Uncharacterized protein</fullName>
    </submittedName>
</protein>
<reference evidence="1 2" key="2">
    <citation type="journal article" date="2017" name="Nature">
        <title>The Apostasia genome and the evolution of orchids.</title>
        <authorList>
            <person name="Zhang G.Q."/>
            <person name="Liu K.W."/>
            <person name="Li Z."/>
            <person name="Lohaus R."/>
            <person name="Hsiao Y.Y."/>
            <person name="Niu S.C."/>
            <person name="Wang J.Y."/>
            <person name="Lin Y.C."/>
            <person name="Xu Q."/>
            <person name="Chen L.J."/>
            <person name="Yoshida K."/>
            <person name="Fujiwara S."/>
            <person name="Wang Z.W."/>
            <person name="Zhang Y.Q."/>
            <person name="Mitsuda N."/>
            <person name="Wang M."/>
            <person name="Liu G.H."/>
            <person name="Pecoraro L."/>
            <person name="Huang H.X."/>
            <person name="Xiao X.J."/>
            <person name="Lin M."/>
            <person name="Wu X.Y."/>
            <person name="Wu W.L."/>
            <person name="Chen Y.Y."/>
            <person name="Chang S.B."/>
            <person name="Sakamoto S."/>
            <person name="Ohme-Takagi M."/>
            <person name="Yagi M."/>
            <person name="Zeng S.J."/>
            <person name="Shen C.Y."/>
            <person name="Yeh C.M."/>
            <person name="Luo Y.B."/>
            <person name="Tsai W.C."/>
            <person name="Van de Peer Y."/>
            <person name="Liu Z.J."/>
        </authorList>
    </citation>
    <scope>NUCLEOTIDE SEQUENCE [LARGE SCALE GENOMIC DNA]</scope>
    <source>
        <tissue evidence="1">The whole plant</tissue>
    </source>
</reference>
<reference evidence="1 2" key="1">
    <citation type="journal article" date="2016" name="Sci. Rep.">
        <title>The Dendrobium catenatum Lindl. genome sequence provides insights into polysaccharide synthase, floral development and adaptive evolution.</title>
        <authorList>
            <person name="Zhang G.Q."/>
            <person name="Xu Q."/>
            <person name="Bian C."/>
            <person name="Tsai W.C."/>
            <person name="Yeh C.M."/>
            <person name="Liu K.W."/>
            <person name="Yoshida K."/>
            <person name="Zhang L.S."/>
            <person name="Chang S.B."/>
            <person name="Chen F."/>
            <person name="Shi Y."/>
            <person name="Su Y.Y."/>
            <person name="Zhang Y.Q."/>
            <person name="Chen L.J."/>
            <person name="Yin Y."/>
            <person name="Lin M."/>
            <person name="Huang H."/>
            <person name="Deng H."/>
            <person name="Wang Z.W."/>
            <person name="Zhu S.L."/>
            <person name="Zhao X."/>
            <person name="Deng C."/>
            <person name="Niu S.C."/>
            <person name="Huang J."/>
            <person name="Wang M."/>
            <person name="Liu G.H."/>
            <person name="Yang H.J."/>
            <person name="Xiao X.J."/>
            <person name="Hsiao Y.Y."/>
            <person name="Wu W.L."/>
            <person name="Chen Y.Y."/>
            <person name="Mitsuda N."/>
            <person name="Ohme-Takagi M."/>
            <person name="Luo Y.B."/>
            <person name="Van de Peer Y."/>
            <person name="Liu Z.J."/>
        </authorList>
    </citation>
    <scope>NUCLEOTIDE SEQUENCE [LARGE SCALE GENOMIC DNA]</scope>
    <source>
        <tissue evidence="1">The whole plant</tissue>
    </source>
</reference>
<gene>
    <name evidence="1" type="ORF">MA16_Dca012142</name>
</gene>
<dbReference type="EMBL" id="KZ503706">
    <property type="protein sequence ID" value="PKU62033.1"/>
    <property type="molecule type" value="Genomic_DNA"/>
</dbReference>
<accession>A0A2I0VF83</accession>
<dbReference type="AlphaFoldDB" id="A0A2I0VF83"/>
<proteinExistence type="predicted"/>
<dbReference type="STRING" id="906689.A0A2I0VF83"/>
<keyword evidence="2" id="KW-1185">Reference proteome</keyword>
<name>A0A2I0VF83_9ASPA</name>
<evidence type="ECO:0000313" key="2">
    <source>
        <dbReference type="Proteomes" id="UP000233837"/>
    </source>
</evidence>
<sequence>MAADGWRSQGRPTSMGWRGARLEKRNRGIWGEQAGGCWETVRWPELKLISKHKGVLHKVLLQVRQAYERFEASSIIDTDDARLEYFSKKEHRLKVPKGFNLEWTCLFSYPLSSHFLMLGDFPCFCPFGSHDWLLGSAAICSIPRLSAWFRGIPSWFP</sequence>
<dbReference type="Proteomes" id="UP000233837">
    <property type="component" value="Unassembled WGS sequence"/>
</dbReference>
<evidence type="ECO:0000313" key="1">
    <source>
        <dbReference type="EMBL" id="PKU62033.1"/>
    </source>
</evidence>